<protein>
    <submittedName>
        <fullName evidence="1">Uncharacterized protein</fullName>
    </submittedName>
</protein>
<organism evidence="1 2">
    <name type="scientific">Bubo bubo</name>
    <name type="common">Eurasian eagle-owl</name>
    <name type="synonym">Strix bubo</name>
    <dbReference type="NCBI Taxonomy" id="30461"/>
    <lineage>
        <taxon>Eukaryota</taxon>
        <taxon>Metazoa</taxon>
        <taxon>Chordata</taxon>
        <taxon>Craniata</taxon>
        <taxon>Vertebrata</taxon>
        <taxon>Euteleostomi</taxon>
        <taxon>Archelosauria</taxon>
        <taxon>Archosauria</taxon>
        <taxon>Dinosauria</taxon>
        <taxon>Saurischia</taxon>
        <taxon>Theropoda</taxon>
        <taxon>Coelurosauria</taxon>
        <taxon>Aves</taxon>
        <taxon>Neognathae</taxon>
        <taxon>Neoaves</taxon>
        <taxon>Telluraves</taxon>
        <taxon>Strigiformes</taxon>
        <taxon>Strigidae</taxon>
        <taxon>Bubo</taxon>
    </lineage>
</organism>
<reference evidence="1" key="2">
    <citation type="submission" date="2025-09" db="UniProtKB">
        <authorList>
            <consortium name="Ensembl"/>
        </authorList>
    </citation>
    <scope>IDENTIFICATION</scope>
</reference>
<evidence type="ECO:0000313" key="2">
    <source>
        <dbReference type="Proteomes" id="UP000694567"/>
    </source>
</evidence>
<keyword evidence="2" id="KW-1185">Reference proteome</keyword>
<accession>A0A8C0FC64</accession>
<reference evidence="1" key="1">
    <citation type="submission" date="2025-08" db="UniProtKB">
        <authorList>
            <consortium name="Ensembl"/>
        </authorList>
    </citation>
    <scope>IDENTIFICATION</scope>
</reference>
<dbReference type="Ensembl" id="ENSBOBT00000016993.1">
    <property type="protein sequence ID" value="ENSBOBP00000016617.1"/>
    <property type="gene ID" value="ENSBOBG00000010421.1"/>
</dbReference>
<dbReference type="AlphaFoldDB" id="A0A8C0FC64"/>
<name>A0A8C0FC64_BUBBB</name>
<sequence length="73" mass="7403">MGASGCRGCVFLGSCGLRGCGVGPELGRREEQPPGWAAIGRALPVAGTGFSSALVSAPIKPFSGGFWLCLYTL</sequence>
<proteinExistence type="predicted"/>
<dbReference type="Proteomes" id="UP000694567">
    <property type="component" value="Unplaced"/>
</dbReference>
<evidence type="ECO:0000313" key="1">
    <source>
        <dbReference type="Ensembl" id="ENSBOBP00000016617.1"/>
    </source>
</evidence>